<feature type="region of interest" description="Disordered" evidence="1">
    <location>
        <begin position="1430"/>
        <end position="1458"/>
    </location>
</feature>
<feature type="compositionally biased region" description="Basic and acidic residues" evidence="1">
    <location>
        <begin position="1430"/>
        <end position="1444"/>
    </location>
</feature>
<dbReference type="STRING" id="1666911.HLUCCA11_04500"/>
<dbReference type="InterPro" id="IPR049774">
    <property type="entry name" value="EPS_HpsA-like"/>
</dbReference>
<dbReference type="NCBIfam" id="NF038301">
    <property type="entry name" value="EPS_HpsA"/>
    <property type="match status" value="1"/>
</dbReference>
<reference evidence="2 3" key="1">
    <citation type="submission" date="2015-09" db="EMBL/GenBank/DDBJ databases">
        <title>Identification and resolution of microdiversity through metagenomic sequencing of parallel consortia.</title>
        <authorList>
            <person name="Nelson W.C."/>
            <person name="Romine M.F."/>
            <person name="Lindemann S.R."/>
        </authorList>
    </citation>
    <scope>NUCLEOTIDE SEQUENCE [LARGE SCALE GENOMIC DNA]</scope>
    <source>
        <strain evidence="2">Ana</strain>
    </source>
</reference>
<evidence type="ECO:0000313" key="2">
    <source>
        <dbReference type="EMBL" id="KPQ36752.1"/>
    </source>
</evidence>
<feature type="region of interest" description="Disordered" evidence="1">
    <location>
        <begin position="500"/>
        <end position="527"/>
    </location>
</feature>
<dbReference type="EMBL" id="LJZR01000004">
    <property type="protein sequence ID" value="KPQ36752.1"/>
    <property type="molecule type" value="Genomic_DNA"/>
</dbReference>
<dbReference type="Proteomes" id="UP000050465">
    <property type="component" value="Unassembled WGS sequence"/>
</dbReference>
<name>A0A0P8A1D5_9CYAN</name>
<gene>
    <name evidence="2" type="ORF">HLUCCA11_04500</name>
</gene>
<sequence length="1620" mass="175217">MSANKQTRNQNLRKPPSDFQRLSRRFMSSALRSLFLLNRSTRYSRAGFVLPTTVLLLLVMTLTVGALTFRSVSRTQSAILDREQQLIENMAAPAADRGKAKLEYLFSKDTRMPGTSTPASDVLATLMLNIDNNASTGGNLGITALGTDPYTLPDETRLDINNDGTVDNAWSFSFDLNGDGINAPDEVIAYSLLMDDSVDQNAVPTPTRDDDITIENSSNVDKANALVTRNGPINTNNLISNCGGSRVPAQGWLTVNNATLEKNFQLTAFVKNGNSAARANSAFELQQVRIAQRGNTWGAWFKYDMEVHPGPEFNWNGAIHTDGNLMVTNNLRAHMISSHNSCLYTRNASEVTMAQVDGNDDGVINVTAAGSPDFQGQLIAGAPTYGDLNARGNPDFHIFTNLNNAPTIGTGLTTANDSVQGTTYNHLLDLALDPVALFTRNISRHRRTGTWQRATNWATNPFNAGGRVFNQNQNQPFLDDFYRADNRYGPSPNYATYNWVTDTDRDDSPSGGPGAGINTTRNDPAYDKRLGDEIIESDPRADGLTNNTDGLDGYWERKAIANGMRVVVGQRLELGNHLGWNTTISGTSDPLYPPQPSDTMTHRQKQRVTLRDNLAAVQGMVVYHYQSNNGMSPRACIATTAHPGTLQTIRNSRTFNHYTETGAVKTDFLTGQGTNGWEFSFPTAFDTEAEFGAQLESNQPLGTALRNLAYFAGDPNGGSPSFTPVQDNTVHPFPHQAMWGDFSVLRRIFDERLDAIFATAATTNRSAIPAWRPAQTNMAARYAALSPADKSSLHSAACTLGLLAYNLNANAAEYAAVPTTGTAGLNALGVQLAKLMDGNIPNGEIGTNPTTNLCTGSAGSAGCPPVTYSPGYYQQFTAAQWLNALENDGALGANLPIAIYRAQVISEAQQIARDRTLGFLPAGTLVGLPGAGVGYTAATATYAYQGSGGSFASQSFRVACDPTSFAASGGNSEEAQLGLAMAFCSVTQGPRYPSLHYLFPTRTHDQLGVAPYLQPTAEEYINQNYLTDATNGVNQLVAYGVVGDNAAPADIEDENDLGIAAIAFAPRASNPTATGTDRWALPATISAASPAGALNPESMDIKVINGASNVNVALALLDKVMYNGREEMAVRVLDVDLEKLTRNRAGTDYWISDNRDTNNGIFYAVREDAAREDSITRPASTANWTSCDSFDELLTNACWMRANRTAASGGPTDPPLSRRGDNGAGAGSFVGISVKPVDFLPDPDRRPYGFRLNAALNGNNGDLSDRTNRERGLTFVTDNLAYIKGEFNPHTSNGTNTLEEFTQTLFDNTVAFGARFYNNRTTPNLGAFATTSGDRWRVAEVLADAVYLLSDNFVDGAVQEGFIRNRSANSTEFRNAAGALSRTSFHNQQKPAQNGGDAWGGANDWFRIDGGLGSSGGDSTIPIWVGRNGESRVRRPDGSNRDFIEASDDNNFDLPDERGGGQITALVPERMNATIISGLVPSRNRQGYGGLHNFPRFLENWNGNLFIQGAFLQLNFSTSGTGPFDLDAWEPGDVPAAAERIGYYGPPGRRWGYDVGLQFAPVGPIAERFVSIGRPRSEHYRELPIEDPYVTNLRCSRVRQNPDDPSSPLIARFDQEICPP</sequence>
<protein>
    <submittedName>
        <fullName evidence="2">Uncharacterized protein</fullName>
    </submittedName>
</protein>
<evidence type="ECO:0000256" key="1">
    <source>
        <dbReference type="SAM" id="MobiDB-lite"/>
    </source>
</evidence>
<proteinExistence type="predicted"/>
<dbReference type="PATRIC" id="fig|1666911.3.peg.2903"/>
<evidence type="ECO:0000313" key="3">
    <source>
        <dbReference type="Proteomes" id="UP000050465"/>
    </source>
</evidence>
<comment type="caution">
    <text evidence="2">The sequence shown here is derived from an EMBL/GenBank/DDBJ whole genome shotgun (WGS) entry which is preliminary data.</text>
</comment>
<accession>A0A0P8A1D5</accession>
<organism evidence="2 3">
    <name type="scientific">Phormidesmis priestleyi Ana</name>
    <dbReference type="NCBI Taxonomy" id="1666911"/>
    <lineage>
        <taxon>Bacteria</taxon>
        <taxon>Bacillati</taxon>
        <taxon>Cyanobacteriota</taxon>
        <taxon>Cyanophyceae</taxon>
        <taxon>Leptolyngbyales</taxon>
        <taxon>Leptolyngbyaceae</taxon>
        <taxon>Phormidesmis</taxon>
    </lineage>
</organism>